<dbReference type="PANTHER" id="PTHR40470">
    <property type="entry name" value="PHYTANOYL-COA DIOXYGENASE FAMILY PROTEIN (AFU_ORTHOLOGUE AFUA_2G15850)"/>
    <property type="match status" value="1"/>
</dbReference>
<reference evidence="2" key="1">
    <citation type="submission" date="2023-06" db="EMBL/GenBank/DDBJ databases">
        <title>Conoideocrella luteorostrata (Hypocreales: Clavicipitaceae), a potential biocontrol fungus for elongate hemlock scale in United States Christmas tree production areas.</title>
        <authorList>
            <person name="Barrett H."/>
            <person name="Lovett B."/>
            <person name="Macias A.M."/>
            <person name="Stajich J.E."/>
            <person name="Kasson M.T."/>
        </authorList>
    </citation>
    <scope>NUCLEOTIDE SEQUENCE</scope>
    <source>
        <strain evidence="2">ARSEF 14590</strain>
    </source>
</reference>
<sequence length="117" mass="13535">MATMQPILLQRLNRDGLRPPTSNARAGKWPSVRTLPNQFHPRNIDNPNPAAEGIWGTQAVTHPDMPFQQEFIKTYFSKAIISPLLELLQCSKDHLVMELFNLLVRPDYDFELRWHKG</sequence>
<dbReference type="AlphaFoldDB" id="A0AAJ0CHS1"/>
<comment type="caution">
    <text evidence="2">The sequence shown here is derived from an EMBL/GenBank/DDBJ whole genome shotgun (WGS) entry which is preliminary data.</text>
</comment>
<evidence type="ECO:0000256" key="1">
    <source>
        <dbReference type="SAM" id="MobiDB-lite"/>
    </source>
</evidence>
<dbReference type="EMBL" id="JASWJB010000225">
    <property type="protein sequence ID" value="KAK2593155.1"/>
    <property type="molecule type" value="Genomic_DNA"/>
</dbReference>
<dbReference type="Proteomes" id="UP001251528">
    <property type="component" value="Unassembled WGS sequence"/>
</dbReference>
<proteinExistence type="predicted"/>
<gene>
    <name evidence="2" type="ORF">QQS21_009127</name>
</gene>
<evidence type="ECO:0000313" key="2">
    <source>
        <dbReference type="EMBL" id="KAK2593155.1"/>
    </source>
</evidence>
<organism evidence="2 3">
    <name type="scientific">Conoideocrella luteorostrata</name>
    <dbReference type="NCBI Taxonomy" id="1105319"/>
    <lineage>
        <taxon>Eukaryota</taxon>
        <taxon>Fungi</taxon>
        <taxon>Dikarya</taxon>
        <taxon>Ascomycota</taxon>
        <taxon>Pezizomycotina</taxon>
        <taxon>Sordariomycetes</taxon>
        <taxon>Hypocreomycetidae</taxon>
        <taxon>Hypocreales</taxon>
        <taxon>Clavicipitaceae</taxon>
        <taxon>Conoideocrella</taxon>
    </lineage>
</organism>
<keyword evidence="3" id="KW-1185">Reference proteome</keyword>
<name>A0AAJ0CHS1_9HYPO</name>
<evidence type="ECO:0000313" key="3">
    <source>
        <dbReference type="Proteomes" id="UP001251528"/>
    </source>
</evidence>
<accession>A0AAJ0CHS1</accession>
<feature type="region of interest" description="Disordered" evidence="1">
    <location>
        <begin position="14"/>
        <end position="51"/>
    </location>
</feature>
<dbReference type="PANTHER" id="PTHR40470:SF1">
    <property type="entry name" value="PHYTANOYL-COA DIOXYGENASE FAMILY PROTEIN (AFU_ORTHOLOGUE AFUA_2G15850)"/>
    <property type="match status" value="1"/>
</dbReference>
<protein>
    <submittedName>
        <fullName evidence="2">Uncharacterized protein</fullName>
    </submittedName>
</protein>